<feature type="active site" evidence="5">
    <location>
        <position position="102"/>
    </location>
</feature>
<evidence type="ECO:0000256" key="7">
    <source>
        <dbReference type="RuleBase" id="RU000454"/>
    </source>
</evidence>
<name>A0A409W3M5_9AGAR</name>
<dbReference type="InterPro" id="IPR021109">
    <property type="entry name" value="Peptidase_aspartic_dom_sf"/>
</dbReference>
<evidence type="ECO:0000256" key="6">
    <source>
        <dbReference type="PIRSR" id="PIRSR601461-2"/>
    </source>
</evidence>
<dbReference type="PROSITE" id="PS51767">
    <property type="entry name" value="PEPTIDASE_A1"/>
    <property type="match status" value="1"/>
</dbReference>
<dbReference type="Pfam" id="PF00026">
    <property type="entry name" value="Asp"/>
    <property type="match status" value="1"/>
</dbReference>
<evidence type="ECO:0000259" key="9">
    <source>
        <dbReference type="PROSITE" id="PS51767"/>
    </source>
</evidence>
<keyword evidence="4 7" id="KW-0378">Hydrolase</keyword>
<keyword evidence="6" id="KW-1015">Disulfide bond</keyword>
<dbReference type="AlphaFoldDB" id="A0A409W3M5"/>
<keyword evidence="8" id="KW-0732">Signal</keyword>
<dbReference type="GO" id="GO:0006508">
    <property type="term" value="P:proteolysis"/>
    <property type="evidence" value="ECO:0007669"/>
    <property type="project" value="UniProtKB-KW"/>
</dbReference>
<dbReference type="InterPro" id="IPR034164">
    <property type="entry name" value="Pepsin-like_dom"/>
</dbReference>
<feature type="domain" description="Peptidase A1" evidence="9">
    <location>
        <begin position="84"/>
        <end position="405"/>
    </location>
</feature>
<dbReference type="PROSITE" id="PS00141">
    <property type="entry name" value="ASP_PROTEASE"/>
    <property type="match status" value="1"/>
</dbReference>
<dbReference type="PANTHER" id="PTHR47966:SF6">
    <property type="entry name" value="PEPTIDASE A1 DOMAIN-CONTAINING PROTEIN"/>
    <property type="match status" value="1"/>
</dbReference>
<dbReference type="InParanoid" id="A0A409W3M5"/>
<sequence length="482" mass="51249">MLPSQLLTALLFSTPFGVYARQDAPKGFVMDLKRRSQPSRTMKEWGAWAKSHREGLEEKYGHSTPQRRSTGTDLLTNQNGDSSYFGTLAIGTPPTPYNVILDTGSADLWVADVECTSGCGGVPLFNPNSSSTFQNQSTPFDITYGSGRALGYLGLDAVQMANFSVSNQVFAVCNRVSSGLLNNPVSGLLGLAFQTIAASKAMPFWQTLVSGGAWDEPLMAFQLTRFINATAVETEEPGGQFSMGFTNTSLYTGDIDYVNFPTSTGSYWILALQSVTVQGNTITFQNDSSSYAAIDTGTTLVGGPSDAIAKIFAQIPGSQPGSGDFQNYYTYPCNTNVNVSMNFGSKDWSISPADFQLIQLSRETCLGAFFSLTTGSSAPSWIVGDTFLKNVYSVFRYQPLSIGFAQLSSTGLAENGVSGPIPSSTVGTVATTVSATMIPNPSSNSAQPRTRVGGGAQRLGGQNFATRRCIMGAAVVLVALLL</sequence>
<dbReference type="GO" id="GO:0004190">
    <property type="term" value="F:aspartic-type endopeptidase activity"/>
    <property type="evidence" value="ECO:0007669"/>
    <property type="project" value="UniProtKB-KW"/>
</dbReference>
<dbReference type="PANTHER" id="PTHR47966">
    <property type="entry name" value="BETA-SITE APP-CLEAVING ENZYME, ISOFORM A-RELATED"/>
    <property type="match status" value="1"/>
</dbReference>
<comment type="caution">
    <text evidence="10">The sequence shown here is derived from an EMBL/GenBank/DDBJ whole genome shotgun (WGS) entry which is preliminary data.</text>
</comment>
<evidence type="ECO:0000256" key="1">
    <source>
        <dbReference type="ARBA" id="ARBA00007447"/>
    </source>
</evidence>
<keyword evidence="2 7" id="KW-0645">Protease</keyword>
<proteinExistence type="inferred from homology"/>
<dbReference type="Gene3D" id="2.40.70.10">
    <property type="entry name" value="Acid Proteases"/>
    <property type="match status" value="2"/>
</dbReference>
<evidence type="ECO:0000313" key="10">
    <source>
        <dbReference type="EMBL" id="PPQ73068.1"/>
    </source>
</evidence>
<feature type="signal peptide" evidence="8">
    <location>
        <begin position="1"/>
        <end position="20"/>
    </location>
</feature>
<evidence type="ECO:0000256" key="2">
    <source>
        <dbReference type="ARBA" id="ARBA00022670"/>
    </source>
</evidence>
<reference evidence="10 11" key="1">
    <citation type="journal article" date="2018" name="Evol. Lett.">
        <title>Horizontal gene cluster transfer increased hallucinogenic mushroom diversity.</title>
        <authorList>
            <person name="Reynolds H.T."/>
            <person name="Vijayakumar V."/>
            <person name="Gluck-Thaler E."/>
            <person name="Korotkin H.B."/>
            <person name="Matheny P.B."/>
            <person name="Slot J.C."/>
        </authorList>
    </citation>
    <scope>NUCLEOTIDE SEQUENCE [LARGE SCALE GENOMIC DNA]</scope>
    <source>
        <strain evidence="10 11">2629</strain>
    </source>
</reference>
<keyword evidence="11" id="KW-1185">Reference proteome</keyword>
<dbReference type="OrthoDB" id="771136at2759"/>
<organism evidence="10 11">
    <name type="scientific">Panaeolus cyanescens</name>
    <dbReference type="NCBI Taxonomy" id="181874"/>
    <lineage>
        <taxon>Eukaryota</taxon>
        <taxon>Fungi</taxon>
        <taxon>Dikarya</taxon>
        <taxon>Basidiomycota</taxon>
        <taxon>Agaricomycotina</taxon>
        <taxon>Agaricomycetes</taxon>
        <taxon>Agaricomycetidae</taxon>
        <taxon>Agaricales</taxon>
        <taxon>Agaricineae</taxon>
        <taxon>Galeropsidaceae</taxon>
        <taxon>Panaeolus</taxon>
    </lineage>
</organism>
<accession>A0A409W3M5</accession>
<dbReference type="InterPro" id="IPR033121">
    <property type="entry name" value="PEPTIDASE_A1"/>
</dbReference>
<dbReference type="CDD" id="cd05471">
    <property type="entry name" value="pepsin_like"/>
    <property type="match status" value="1"/>
</dbReference>
<dbReference type="Proteomes" id="UP000284842">
    <property type="component" value="Unassembled WGS sequence"/>
</dbReference>
<evidence type="ECO:0000256" key="3">
    <source>
        <dbReference type="ARBA" id="ARBA00022750"/>
    </source>
</evidence>
<evidence type="ECO:0000313" key="11">
    <source>
        <dbReference type="Proteomes" id="UP000284842"/>
    </source>
</evidence>
<comment type="similarity">
    <text evidence="1 7">Belongs to the peptidase A1 family.</text>
</comment>
<evidence type="ECO:0000256" key="4">
    <source>
        <dbReference type="ARBA" id="ARBA00022801"/>
    </source>
</evidence>
<dbReference type="PRINTS" id="PR00792">
    <property type="entry name" value="PEPSIN"/>
</dbReference>
<feature type="disulfide bond" evidence="6">
    <location>
        <begin position="115"/>
        <end position="119"/>
    </location>
</feature>
<evidence type="ECO:0000256" key="8">
    <source>
        <dbReference type="SAM" id="SignalP"/>
    </source>
</evidence>
<dbReference type="FunCoup" id="A0A409W3M5">
    <property type="interactions" value="41"/>
</dbReference>
<dbReference type="InterPro" id="IPR001461">
    <property type="entry name" value="Aspartic_peptidase_A1"/>
</dbReference>
<dbReference type="InterPro" id="IPR001969">
    <property type="entry name" value="Aspartic_peptidase_AS"/>
</dbReference>
<keyword evidence="3 7" id="KW-0064">Aspartyl protease</keyword>
<evidence type="ECO:0000256" key="5">
    <source>
        <dbReference type="PIRSR" id="PIRSR601461-1"/>
    </source>
</evidence>
<dbReference type="EMBL" id="NHTK01005837">
    <property type="protein sequence ID" value="PPQ73068.1"/>
    <property type="molecule type" value="Genomic_DNA"/>
</dbReference>
<dbReference type="SUPFAM" id="SSF50630">
    <property type="entry name" value="Acid proteases"/>
    <property type="match status" value="1"/>
</dbReference>
<protein>
    <recommendedName>
        <fullName evidence="9">Peptidase A1 domain-containing protein</fullName>
    </recommendedName>
</protein>
<feature type="active site" evidence="5">
    <location>
        <position position="295"/>
    </location>
</feature>
<dbReference type="FunFam" id="2.40.70.10:FF:000115">
    <property type="entry name" value="Lysosomal aspartic protease"/>
    <property type="match status" value="1"/>
</dbReference>
<feature type="chain" id="PRO_5019368376" description="Peptidase A1 domain-containing protein" evidence="8">
    <location>
        <begin position="21"/>
        <end position="482"/>
    </location>
</feature>
<gene>
    <name evidence="10" type="ORF">CVT24_001613</name>
</gene>